<comment type="caution">
    <text evidence="1">The sequence shown here is derived from an EMBL/GenBank/DDBJ whole genome shotgun (WGS) entry which is preliminary data.</text>
</comment>
<protein>
    <submittedName>
        <fullName evidence="1">Uncharacterized protein</fullName>
    </submittedName>
</protein>
<name>A0AC60QSF9_IXOPE</name>
<dbReference type="Proteomes" id="UP000805193">
    <property type="component" value="Unassembled WGS sequence"/>
</dbReference>
<accession>A0AC60QSF9</accession>
<organism evidence="1 2">
    <name type="scientific">Ixodes persulcatus</name>
    <name type="common">Taiga tick</name>
    <dbReference type="NCBI Taxonomy" id="34615"/>
    <lineage>
        <taxon>Eukaryota</taxon>
        <taxon>Metazoa</taxon>
        <taxon>Ecdysozoa</taxon>
        <taxon>Arthropoda</taxon>
        <taxon>Chelicerata</taxon>
        <taxon>Arachnida</taxon>
        <taxon>Acari</taxon>
        <taxon>Parasitiformes</taxon>
        <taxon>Ixodida</taxon>
        <taxon>Ixodoidea</taxon>
        <taxon>Ixodidae</taxon>
        <taxon>Ixodinae</taxon>
        <taxon>Ixodes</taxon>
    </lineage>
</organism>
<proteinExistence type="predicted"/>
<evidence type="ECO:0000313" key="1">
    <source>
        <dbReference type="EMBL" id="KAG0437857.1"/>
    </source>
</evidence>
<keyword evidence="2" id="KW-1185">Reference proteome</keyword>
<reference evidence="1 2" key="1">
    <citation type="journal article" date="2020" name="Cell">
        <title>Large-Scale Comparative Analyses of Tick Genomes Elucidate Their Genetic Diversity and Vector Capacities.</title>
        <authorList>
            <consortium name="Tick Genome and Microbiome Consortium (TIGMIC)"/>
            <person name="Jia N."/>
            <person name="Wang J."/>
            <person name="Shi W."/>
            <person name="Du L."/>
            <person name="Sun Y."/>
            <person name="Zhan W."/>
            <person name="Jiang J.F."/>
            <person name="Wang Q."/>
            <person name="Zhang B."/>
            <person name="Ji P."/>
            <person name="Bell-Sakyi L."/>
            <person name="Cui X.M."/>
            <person name="Yuan T.T."/>
            <person name="Jiang B.G."/>
            <person name="Yang W.F."/>
            <person name="Lam T.T."/>
            <person name="Chang Q.C."/>
            <person name="Ding S.J."/>
            <person name="Wang X.J."/>
            <person name="Zhu J.G."/>
            <person name="Ruan X.D."/>
            <person name="Zhao L."/>
            <person name="Wei J.T."/>
            <person name="Ye R.Z."/>
            <person name="Que T.C."/>
            <person name="Du C.H."/>
            <person name="Zhou Y.H."/>
            <person name="Cheng J.X."/>
            <person name="Dai P.F."/>
            <person name="Guo W.B."/>
            <person name="Han X.H."/>
            <person name="Huang E.J."/>
            <person name="Li L.F."/>
            <person name="Wei W."/>
            <person name="Gao Y.C."/>
            <person name="Liu J.Z."/>
            <person name="Shao H.Z."/>
            <person name="Wang X."/>
            <person name="Wang C.C."/>
            <person name="Yang T.C."/>
            <person name="Huo Q.B."/>
            <person name="Li W."/>
            <person name="Chen H.Y."/>
            <person name="Chen S.E."/>
            <person name="Zhou L.G."/>
            <person name="Ni X.B."/>
            <person name="Tian J.H."/>
            <person name="Sheng Y."/>
            <person name="Liu T."/>
            <person name="Pan Y.S."/>
            <person name="Xia L.Y."/>
            <person name="Li J."/>
            <person name="Zhao F."/>
            <person name="Cao W.C."/>
        </authorList>
    </citation>
    <scope>NUCLEOTIDE SEQUENCE [LARGE SCALE GENOMIC DNA]</scope>
    <source>
        <strain evidence="1">Iper-2018</strain>
    </source>
</reference>
<sequence>MPATVYDYQGLPRQNALNTVILHGDPSVRLYRIEDFGDALKGVLNMEEIAGLGPLQFNPRGIKDFLVARSELVVKGKRCLVIDPSVRVLTVKVHWVPIPTPDEVVKQLLTPFGRVKRVKREMWRREVFGNLETITRNLSMILGDGIGPDKLPHQGNIDDMTRGARRSERFGEQLDNADMKELVTHAVNLPNVVENVDDQPCGASKGGKVTIGEAAAAAAGEPTASPAPVAIEPRETGEATNPSIPAAFVDGEPECVAKETSAKDSEGWQPAPTKKNNKKKATQASEEERTNKMKLRRKKNEDPSPAEDPPPSFS</sequence>
<dbReference type="EMBL" id="JABSTQ010006130">
    <property type="protein sequence ID" value="KAG0437857.1"/>
    <property type="molecule type" value="Genomic_DNA"/>
</dbReference>
<evidence type="ECO:0000313" key="2">
    <source>
        <dbReference type="Proteomes" id="UP000805193"/>
    </source>
</evidence>
<gene>
    <name evidence="1" type="ORF">HPB47_017253</name>
</gene>